<evidence type="ECO:0000313" key="2">
    <source>
        <dbReference type="Proteomes" id="UP000001312"/>
    </source>
</evidence>
<dbReference type="InParanoid" id="A7F7A6"/>
<keyword evidence="2" id="KW-1185">Reference proteome</keyword>
<evidence type="ECO:0000313" key="1">
    <source>
        <dbReference type="EMBL" id="EDN98627.1"/>
    </source>
</evidence>
<proteinExistence type="predicted"/>
<gene>
    <name evidence="1" type="ORF">SS1G_13486</name>
</gene>
<dbReference type="EMBL" id="CH476645">
    <property type="protein sequence ID" value="EDN98627.1"/>
    <property type="molecule type" value="Genomic_DNA"/>
</dbReference>
<dbReference type="GeneID" id="5481643"/>
<dbReference type="AlphaFoldDB" id="A7F7A6"/>
<accession>A7F7A6</accession>
<reference evidence="2" key="1">
    <citation type="journal article" date="2011" name="PLoS Genet.">
        <title>Genomic analysis of the necrotrophic fungal pathogens Sclerotinia sclerotiorum and Botrytis cinerea.</title>
        <authorList>
            <person name="Amselem J."/>
            <person name="Cuomo C.A."/>
            <person name="van Kan J.A."/>
            <person name="Viaud M."/>
            <person name="Benito E.P."/>
            <person name="Couloux A."/>
            <person name="Coutinho P.M."/>
            <person name="de Vries R.P."/>
            <person name="Dyer P.S."/>
            <person name="Fillinger S."/>
            <person name="Fournier E."/>
            <person name="Gout L."/>
            <person name="Hahn M."/>
            <person name="Kohn L."/>
            <person name="Lapalu N."/>
            <person name="Plummer K.M."/>
            <person name="Pradier J.M."/>
            <person name="Quevillon E."/>
            <person name="Sharon A."/>
            <person name="Simon A."/>
            <person name="ten Have A."/>
            <person name="Tudzynski B."/>
            <person name="Tudzynski P."/>
            <person name="Wincker P."/>
            <person name="Andrew M."/>
            <person name="Anthouard V."/>
            <person name="Beever R.E."/>
            <person name="Beffa R."/>
            <person name="Benoit I."/>
            <person name="Bouzid O."/>
            <person name="Brault B."/>
            <person name="Chen Z."/>
            <person name="Choquer M."/>
            <person name="Collemare J."/>
            <person name="Cotton P."/>
            <person name="Danchin E.G."/>
            <person name="Da Silva C."/>
            <person name="Gautier A."/>
            <person name="Giraud C."/>
            <person name="Giraud T."/>
            <person name="Gonzalez C."/>
            <person name="Grossetete S."/>
            <person name="Guldener U."/>
            <person name="Henrissat B."/>
            <person name="Howlett B.J."/>
            <person name="Kodira C."/>
            <person name="Kretschmer M."/>
            <person name="Lappartient A."/>
            <person name="Leroch M."/>
            <person name="Levis C."/>
            <person name="Mauceli E."/>
            <person name="Neuveglise C."/>
            <person name="Oeser B."/>
            <person name="Pearson M."/>
            <person name="Poulain J."/>
            <person name="Poussereau N."/>
            <person name="Quesneville H."/>
            <person name="Rascle C."/>
            <person name="Schumacher J."/>
            <person name="Segurens B."/>
            <person name="Sexton A."/>
            <person name="Silva E."/>
            <person name="Sirven C."/>
            <person name="Soanes D.M."/>
            <person name="Talbot N.J."/>
            <person name="Templeton M."/>
            <person name="Yandava C."/>
            <person name="Yarden O."/>
            <person name="Zeng Q."/>
            <person name="Rollins J.A."/>
            <person name="Lebrun M.H."/>
            <person name="Dickman M."/>
        </authorList>
    </citation>
    <scope>NUCLEOTIDE SEQUENCE [LARGE SCALE GENOMIC DNA]</scope>
    <source>
        <strain evidence="2">ATCC 18683 / 1980 / Ss-1</strain>
    </source>
</reference>
<dbReference type="KEGG" id="ssl:SS1G_13486"/>
<dbReference type="Proteomes" id="UP000001312">
    <property type="component" value="Unassembled WGS sequence"/>
</dbReference>
<dbReference type="RefSeq" id="XP_001585602.1">
    <property type="nucleotide sequence ID" value="XM_001585552.1"/>
</dbReference>
<protein>
    <submittedName>
        <fullName evidence="1">Uncharacterized protein</fullName>
    </submittedName>
</protein>
<dbReference type="HOGENOM" id="CLU_2723742_0_0_1"/>
<sequence length="72" mass="8320">MILQQEGKLLYDDVANTLNVKYLRHFNRGIQKENKYRGIVTGKLKDGGQIRIITLEMTIHQIRPKLSQGNPN</sequence>
<organism evidence="1 2">
    <name type="scientific">Sclerotinia sclerotiorum (strain ATCC 18683 / 1980 / Ss-1)</name>
    <name type="common">White mold</name>
    <name type="synonym">Whetzelinia sclerotiorum</name>
    <dbReference type="NCBI Taxonomy" id="665079"/>
    <lineage>
        <taxon>Eukaryota</taxon>
        <taxon>Fungi</taxon>
        <taxon>Dikarya</taxon>
        <taxon>Ascomycota</taxon>
        <taxon>Pezizomycotina</taxon>
        <taxon>Leotiomycetes</taxon>
        <taxon>Helotiales</taxon>
        <taxon>Sclerotiniaceae</taxon>
        <taxon>Sclerotinia</taxon>
    </lineage>
</organism>
<name>A7F7A6_SCLS1</name>